<evidence type="ECO:0000313" key="2">
    <source>
        <dbReference type="EMBL" id="UYC80677.1"/>
    </source>
</evidence>
<keyword evidence="1" id="KW-0812">Transmembrane</keyword>
<evidence type="ECO:0000256" key="1">
    <source>
        <dbReference type="SAM" id="Phobius"/>
    </source>
</evidence>
<feature type="transmembrane region" description="Helical" evidence="1">
    <location>
        <begin position="109"/>
        <end position="131"/>
    </location>
</feature>
<keyword evidence="1" id="KW-0472">Membrane</keyword>
<gene>
    <name evidence="2" type="ORF">OE229_16430</name>
</gene>
<feature type="transmembrane region" description="Helical" evidence="1">
    <location>
        <begin position="71"/>
        <end position="97"/>
    </location>
</feature>
<name>A0A9Q9T3B2_9MICO</name>
<organism evidence="2 3">
    <name type="scientific">Curtobacterium poinsettiae</name>
    <dbReference type="NCBI Taxonomy" id="159612"/>
    <lineage>
        <taxon>Bacteria</taxon>
        <taxon>Bacillati</taxon>
        <taxon>Actinomycetota</taxon>
        <taxon>Actinomycetes</taxon>
        <taxon>Micrococcales</taxon>
        <taxon>Microbacteriaceae</taxon>
        <taxon>Curtobacterium</taxon>
    </lineage>
</organism>
<dbReference type="EMBL" id="CP106879">
    <property type="protein sequence ID" value="UYC80677.1"/>
    <property type="molecule type" value="Genomic_DNA"/>
</dbReference>
<dbReference type="Proteomes" id="UP001062223">
    <property type="component" value="Chromosome"/>
</dbReference>
<proteinExistence type="predicted"/>
<keyword evidence="1" id="KW-1133">Transmembrane helix</keyword>
<protein>
    <submittedName>
        <fullName evidence="2">Uncharacterized protein</fullName>
    </submittedName>
</protein>
<accession>A0A9Q9T3B2</accession>
<sequence length="169" mass="18912">MPIVTDVRERDRIDTESEQERWERFMPKRTNGRVPTEADVVAYLQAANDADLRQKVLGELRDRSQLGPGMFLQLLGAGTAVFAILATTAASVISSIAASDSETAFEFSIMFYVAIVTATVILFVVCFLSAIHRQLKSRVAAVWLAAYEEAERRPWWKRVRSSMPVNATT</sequence>
<dbReference type="AlphaFoldDB" id="A0A9Q9T3B2"/>
<dbReference type="KEGG" id="cpoi:OE229_16430"/>
<dbReference type="RefSeq" id="WP_262138944.1">
    <property type="nucleotide sequence ID" value="NZ_CP106879.1"/>
</dbReference>
<evidence type="ECO:0000313" key="3">
    <source>
        <dbReference type="Proteomes" id="UP001062223"/>
    </source>
</evidence>
<reference evidence="2" key="1">
    <citation type="submission" date="2022-09" db="EMBL/GenBank/DDBJ databases">
        <title>Taxonomy of Curtobacterium flaccumfaciens.</title>
        <authorList>
            <person name="Osdaghi E."/>
            <person name="Taghavi S.M."/>
            <person name="Hamidizade M."/>
            <person name="Abachi H."/>
            <person name="Fazliarab A."/>
            <person name="Baeyen S."/>
            <person name="Portier P."/>
            <person name="Van Vaerenbergh J."/>
            <person name="Jacques M.-A."/>
        </authorList>
    </citation>
    <scope>NUCLEOTIDE SEQUENCE</scope>
    <source>
        <strain evidence="2">AGQB46</strain>
    </source>
</reference>